<dbReference type="InterPro" id="IPR032466">
    <property type="entry name" value="Metal_Hydrolase"/>
</dbReference>
<reference evidence="4 5" key="1">
    <citation type="journal article" date="2014" name="Genome Announc.">
        <title>Draft Genome Sequence of Lutibaculum baratangense Strain AMV1T, Isolated from a Mud Volcano in Andamans, India.</title>
        <authorList>
            <person name="Singh A."/>
            <person name="Sreenivas A."/>
            <person name="Sathyanarayana Reddy G."/>
            <person name="Pinnaka A.K."/>
            <person name="Shivaji S."/>
        </authorList>
    </citation>
    <scope>NUCLEOTIDE SEQUENCE [LARGE SCALE GENOMIC DNA]</scope>
    <source>
        <strain evidence="4 5">AMV1</strain>
    </source>
</reference>
<dbReference type="Proteomes" id="UP000017819">
    <property type="component" value="Unassembled WGS sequence"/>
</dbReference>
<dbReference type="PANTHER" id="PTHR21240">
    <property type="entry name" value="2-AMINO-3-CARBOXYLMUCONATE-6-SEMIALDEHYDE DECARBOXYLASE"/>
    <property type="match status" value="1"/>
</dbReference>
<sequence>MHRIVDIHPHVISPDTERYRPAPLGGKQSSWSQKHPLTHEDLVAEMDRAGVEKAVVVQASTVYGHDNSYVADAVAAHPDRLTGVFSVDVLADDAVEKIEHWRSRGLTGLRLFTAGSTMEGQADWLNDPRSHAAWDHATRTRLPICVQMRPPGIPLLRDLMERFPNAIVVIDHLARAVLDDGPRFEASAPLWDLARFPGVHLKLTVRNIDAAGQGTSTVPDLMDHLMKTYGADRVAWGSNFPAAERPLPELVARAREAVSTLPEADQAAILSGTALKLYPALATSPAGAEA</sequence>
<keyword evidence="4" id="KW-0378">Hydrolase</keyword>
<dbReference type="AlphaFoldDB" id="V4THT4"/>
<dbReference type="InterPro" id="IPR006680">
    <property type="entry name" value="Amidohydro-rel"/>
</dbReference>
<proteinExistence type="predicted"/>
<evidence type="ECO:0000256" key="1">
    <source>
        <dbReference type="ARBA" id="ARBA00023239"/>
    </source>
</evidence>
<name>V4THT4_9HYPH</name>
<comment type="caution">
    <text evidence="4">The sequence shown here is derived from an EMBL/GenBank/DDBJ whole genome shotgun (WGS) entry which is preliminary data.</text>
</comment>
<evidence type="ECO:0000313" key="5">
    <source>
        <dbReference type="Proteomes" id="UP000017819"/>
    </source>
</evidence>
<dbReference type="OrthoDB" id="9787654at2"/>
<feature type="region of interest" description="Disordered" evidence="2">
    <location>
        <begin position="12"/>
        <end position="33"/>
    </location>
</feature>
<dbReference type="Pfam" id="PF04909">
    <property type="entry name" value="Amidohydro_2"/>
    <property type="match status" value="1"/>
</dbReference>
<evidence type="ECO:0000259" key="3">
    <source>
        <dbReference type="Pfam" id="PF04909"/>
    </source>
</evidence>
<gene>
    <name evidence="4" type="ORF">N177_1700</name>
</gene>
<feature type="domain" description="Amidohydrolase-related" evidence="3">
    <location>
        <begin position="6"/>
        <end position="279"/>
    </location>
</feature>
<organism evidence="4 5">
    <name type="scientific">Lutibaculum baratangense AMV1</name>
    <dbReference type="NCBI Taxonomy" id="631454"/>
    <lineage>
        <taxon>Bacteria</taxon>
        <taxon>Pseudomonadati</taxon>
        <taxon>Pseudomonadota</taxon>
        <taxon>Alphaproteobacteria</taxon>
        <taxon>Hyphomicrobiales</taxon>
        <taxon>Tepidamorphaceae</taxon>
        <taxon>Lutibaculum</taxon>
    </lineage>
</organism>
<dbReference type="GO" id="GO:0016831">
    <property type="term" value="F:carboxy-lyase activity"/>
    <property type="evidence" value="ECO:0007669"/>
    <property type="project" value="InterPro"/>
</dbReference>
<protein>
    <submittedName>
        <fullName evidence="4">Amidohydrolase 2</fullName>
    </submittedName>
</protein>
<evidence type="ECO:0000256" key="2">
    <source>
        <dbReference type="SAM" id="MobiDB-lite"/>
    </source>
</evidence>
<dbReference type="InterPro" id="IPR032465">
    <property type="entry name" value="ACMSD"/>
</dbReference>
<evidence type="ECO:0000313" key="4">
    <source>
        <dbReference type="EMBL" id="ESR25588.1"/>
    </source>
</evidence>
<keyword evidence="1" id="KW-0456">Lyase</keyword>
<dbReference type="STRING" id="631454.N177_1700"/>
<dbReference type="eggNOG" id="COG3618">
    <property type="taxonomic scope" value="Bacteria"/>
</dbReference>
<dbReference type="Gene3D" id="3.20.20.140">
    <property type="entry name" value="Metal-dependent hydrolases"/>
    <property type="match status" value="1"/>
</dbReference>
<dbReference type="EMBL" id="AWXZ01000019">
    <property type="protein sequence ID" value="ESR25588.1"/>
    <property type="molecule type" value="Genomic_DNA"/>
</dbReference>
<keyword evidence="5" id="KW-1185">Reference proteome</keyword>
<dbReference type="SUPFAM" id="SSF51556">
    <property type="entry name" value="Metallo-dependent hydrolases"/>
    <property type="match status" value="1"/>
</dbReference>
<dbReference type="GO" id="GO:0016787">
    <property type="term" value="F:hydrolase activity"/>
    <property type="evidence" value="ECO:0007669"/>
    <property type="project" value="UniProtKB-KW"/>
</dbReference>
<dbReference type="RefSeq" id="WP_023431842.1">
    <property type="nucleotide sequence ID" value="NZ_AWXZ01000019.1"/>
</dbReference>
<accession>V4THT4</accession>